<keyword evidence="9" id="KW-1185">Reference proteome</keyword>
<evidence type="ECO:0000256" key="5">
    <source>
        <dbReference type="ARBA" id="ARBA00023136"/>
    </source>
</evidence>
<organism evidence="8 9">
    <name type="scientific">Parafrankia colletiae</name>
    <dbReference type="NCBI Taxonomy" id="573497"/>
    <lineage>
        <taxon>Bacteria</taxon>
        <taxon>Bacillati</taxon>
        <taxon>Actinomycetota</taxon>
        <taxon>Actinomycetes</taxon>
        <taxon>Frankiales</taxon>
        <taxon>Frankiaceae</taxon>
        <taxon>Parafrankia</taxon>
    </lineage>
</organism>
<evidence type="ECO:0000313" key="9">
    <source>
        <dbReference type="Proteomes" id="UP000179627"/>
    </source>
</evidence>
<name>A0A1S1RCW5_9ACTN</name>
<feature type="compositionally biased region" description="Low complexity" evidence="6">
    <location>
        <begin position="309"/>
        <end position="327"/>
    </location>
</feature>
<keyword evidence="2" id="KW-1003">Cell membrane</keyword>
<keyword evidence="4 7" id="KW-1133">Transmembrane helix</keyword>
<dbReference type="InterPro" id="IPR022791">
    <property type="entry name" value="L-PG_synthase/AglD"/>
</dbReference>
<keyword evidence="5 7" id="KW-0472">Membrane</keyword>
<dbReference type="EMBL" id="MBLM01000036">
    <property type="protein sequence ID" value="OHV43305.1"/>
    <property type="molecule type" value="Genomic_DNA"/>
</dbReference>
<dbReference type="Pfam" id="PF03706">
    <property type="entry name" value="LPG_synthase_TM"/>
    <property type="match status" value="1"/>
</dbReference>
<proteinExistence type="predicted"/>
<feature type="transmembrane region" description="Helical" evidence="7">
    <location>
        <begin position="156"/>
        <end position="179"/>
    </location>
</feature>
<feature type="transmembrane region" description="Helical" evidence="7">
    <location>
        <begin position="199"/>
        <end position="221"/>
    </location>
</feature>
<evidence type="ECO:0000256" key="1">
    <source>
        <dbReference type="ARBA" id="ARBA00004651"/>
    </source>
</evidence>
<feature type="transmembrane region" description="Helical" evidence="7">
    <location>
        <begin position="122"/>
        <end position="144"/>
    </location>
</feature>
<evidence type="ECO:0000256" key="7">
    <source>
        <dbReference type="SAM" id="Phobius"/>
    </source>
</evidence>
<feature type="transmembrane region" description="Helical" evidence="7">
    <location>
        <begin position="14"/>
        <end position="35"/>
    </location>
</feature>
<evidence type="ECO:0000256" key="2">
    <source>
        <dbReference type="ARBA" id="ARBA00022475"/>
    </source>
</evidence>
<accession>A0A1S1RCW5</accession>
<keyword evidence="3 7" id="KW-0812">Transmembrane</keyword>
<protein>
    <submittedName>
        <fullName evidence="8">Uncharacterized protein</fullName>
    </submittedName>
</protein>
<dbReference type="GO" id="GO:0005886">
    <property type="term" value="C:plasma membrane"/>
    <property type="evidence" value="ECO:0007669"/>
    <property type="project" value="UniProtKB-SubCell"/>
</dbReference>
<comment type="caution">
    <text evidence="8">The sequence shown here is derived from an EMBL/GenBank/DDBJ whole genome shotgun (WGS) entry which is preliminary data.</text>
</comment>
<dbReference type="AlphaFoldDB" id="A0A1S1RCW5"/>
<comment type="subcellular location">
    <subcellularLocation>
        <location evidence="1">Cell membrane</location>
        <topology evidence="1">Multi-pass membrane protein</topology>
    </subcellularLocation>
</comment>
<feature type="region of interest" description="Disordered" evidence="6">
    <location>
        <begin position="309"/>
        <end position="375"/>
    </location>
</feature>
<evidence type="ECO:0000313" key="8">
    <source>
        <dbReference type="EMBL" id="OHV43305.1"/>
    </source>
</evidence>
<feature type="transmembrane region" description="Helical" evidence="7">
    <location>
        <begin position="233"/>
        <end position="258"/>
    </location>
</feature>
<dbReference type="Proteomes" id="UP000179627">
    <property type="component" value="Unassembled WGS sequence"/>
</dbReference>
<feature type="transmembrane region" description="Helical" evidence="7">
    <location>
        <begin position="83"/>
        <end position="102"/>
    </location>
</feature>
<evidence type="ECO:0000256" key="3">
    <source>
        <dbReference type="ARBA" id="ARBA00022692"/>
    </source>
</evidence>
<feature type="transmembrane region" description="Helical" evidence="7">
    <location>
        <begin position="47"/>
        <end position="71"/>
    </location>
</feature>
<reference evidence="9" key="1">
    <citation type="submission" date="2016-07" db="EMBL/GenBank/DDBJ databases">
        <title>Sequence Frankia sp. strain CcI1.17.</title>
        <authorList>
            <person name="Ghodhbane-Gtari F."/>
            <person name="Swanson E."/>
            <person name="Gueddou A."/>
            <person name="Morris K."/>
            <person name="Hezbri K."/>
            <person name="Ktari A."/>
            <person name="Nouioui I."/>
            <person name="Abebe-Akele F."/>
            <person name="Simpson S."/>
            <person name="Thomas K."/>
            <person name="Gtari M."/>
            <person name="Tisa L.S."/>
            <person name="Hurst S."/>
        </authorList>
    </citation>
    <scope>NUCLEOTIDE SEQUENCE [LARGE SCALE GENOMIC DNA]</scope>
    <source>
        <strain evidence="9">Cc1.17</strain>
    </source>
</reference>
<evidence type="ECO:0000256" key="6">
    <source>
        <dbReference type="SAM" id="MobiDB-lite"/>
    </source>
</evidence>
<feature type="compositionally biased region" description="Basic and acidic residues" evidence="6">
    <location>
        <begin position="344"/>
        <end position="355"/>
    </location>
</feature>
<evidence type="ECO:0000256" key="4">
    <source>
        <dbReference type="ARBA" id="ARBA00022989"/>
    </source>
</evidence>
<feature type="compositionally biased region" description="Low complexity" evidence="6">
    <location>
        <begin position="364"/>
        <end position="375"/>
    </location>
</feature>
<gene>
    <name evidence="8" type="ORF">CC117_11720</name>
</gene>
<sequence>MDGTPPRHRGARWWAVRGALVVAAALLAVALVRQWNDVRDSIGDLTALGLGGSAVATVLAVGATVLSWRAVIGGLGARLPLRATVRIFCVGQIGKYIPGSVWPVLAQMELSRDYGVSRPTSASASLVVLALAVPCGGVTAAATLPFVSRDALTDYWWALAVVPLFAVVLFPPVLSRLLALAFRLLRRPPLGEPLTAGPILAGAGWLIAGFVCYGIGTWLLVRDLSPQVGGARLVALCVGAYALAWTAGFLVLVLPAGAGVREAVLVLALAPALSSGPSTLIAVVARLLATIADIFWALIGVALRPRGEPATAGGPPASPASPVVFTSPGPPGSSEKPAASPQGRVEDGLSVRETRGTASGGPGAATVVPGAPRVR</sequence>